<reference evidence="2" key="1">
    <citation type="submission" date="2020-02" db="EMBL/GenBank/DDBJ databases">
        <authorList>
            <person name="Palmer J.M."/>
        </authorList>
    </citation>
    <scope>NUCLEOTIDE SEQUENCE</scope>
    <source>
        <strain evidence="2">EPUS1.4</strain>
        <tissue evidence="2">Thallus</tissue>
    </source>
</reference>
<dbReference type="PANTHER" id="PTHR24148:SF64">
    <property type="entry name" value="HETEROKARYON INCOMPATIBILITY DOMAIN-CONTAINING PROTEIN"/>
    <property type="match status" value="1"/>
</dbReference>
<evidence type="ECO:0000313" key="3">
    <source>
        <dbReference type="Proteomes" id="UP000606974"/>
    </source>
</evidence>
<name>A0A8H7AFW4_9EURO</name>
<evidence type="ECO:0000259" key="1">
    <source>
        <dbReference type="Pfam" id="PF06985"/>
    </source>
</evidence>
<dbReference type="AlphaFoldDB" id="A0A8H7AFW4"/>
<dbReference type="Pfam" id="PF26639">
    <property type="entry name" value="Het-6_barrel"/>
    <property type="match status" value="1"/>
</dbReference>
<gene>
    <name evidence="2" type="ORF">GJ744_002244</name>
</gene>
<dbReference type="OrthoDB" id="2157530at2759"/>
<protein>
    <recommendedName>
        <fullName evidence="1">Heterokaryon incompatibility domain-containing protein</fullName>
    </recommendedName>
</protein>
<comment type="caution">
    <text evidence="2">The sequence shown here is derived from an EMBL/GenBank/DDBJ whole genome shotgun (WGS) entry which is preliminary data.</text>
</comment>
<accession>A0A8H7AFW4</accession>
<dbReference type="EMBL" id="JAACFV010000138">
    <property type="protein sequence ID" value="KAF7504440.1"/>
    <property type="molecule type" value="Genomic_DNA"/>
</dbReference>
<proteinExistence type="predicted"/>
<dbReference type="PANTHER" id="PTHR24148">
    <property type="entry name" value="ANKYRIN REPEAT DOMAIN-CONTAINING PROTEIN 39 HOMOLOG-RELATED"/>
    <property type="match status" value="1"/>
</dbReference>
<feature type="domain" description="Heterokaryon incompatibility" evidence="1">
    <location>
        <begin position="91"/>
        <end position="264"/>
    </location>
</feature>
<sequence>MIDSTVEEKSPVSATHECYSYGPLSTEMRDEMVDALSPESTIRLLHLFPGTGSDPLECSLEEVAPFVGAILSGDLQPLFCEEHMPQERTYYEALSYVWGDVTKSENLVCDKKILKITASLAAALRAVRWPKTLRTLWADGICINQQDKDERASQVLLMSSIYSQAAQVICWLGDDDVGGHASFTFSLADRFATKTELASINTDGLATVDIKTVFGAEPSIVTQTWGTEDRDLHTLLHLIIENIPGHIAALLHRPWFSRMWIRQEVGYASKALVMCGDSEVDCKALYWLLVWAVQFDEASKMFLLPTWSLSALESYCRTPLKPFLELLVEYRQFESTDPRDKVFALLSHPSAWMEIELEGEKDYCVDVLAAMQQRAGRELVADELAKARDQLWQDLSRHSDIELAQLSREKAKHIAHIFNQLRRLDELENPRLLPVKRIGKGSNLFAGCSRRILDPNYRQSISDINYELAIRFMAPDLRAALRLLCTVQHEPSRMTALQNEHATWVPRWDRSDIHCQLGFHSSISHGFCPWGPVKVEMKGTVANKVFSLEGILIDTISALTEPISALTDPTALTDPLTDPSRSYNSPHREAVLGLWHSILGLNLLPSVETNVQKLRSYCRVLTANNFERPRPFSRFIFPRLDDAGLFDSFAAYWLDLHKYNYNGALVDPSAMYSLRIFRVPDELKQGARRATNKDFADLALRVSRNRRLFSTQRGFLGLGPQILESGDVVCIFPDTPVPLVLRPVDDYFLLVGECYVDGIMDGEEAEAAKIRTIELH</sequence>
<dbReference type="Proteomes" id="UP000606974">
    <property type="component" value="Unassembled WGS sequence"/>
</dbReference>
<dbReference type="Pfam" id="PF06985">
    <property type="entry name" value="HET"/>
    <property type="match status" value="1"/>
</dbReference>
<dbReference type="InterPro" id="IPR052895">
    <property type="entry name" value="HetReg/Transcr_Mod"/>
</dbReference>
<dbReference type="InterPro" id="IPR010730">
    <property type="entry name" value="HET"/>
</dbReference>
<keyword evidence="3" id="KW-1185">Reference proteome</keyword>
<evidence type="ECO:0000313" key="2">
    <source>
        <dbReference type="EMBL" id="KAF7504440.1"/>
    </source>
</evidence>
<organism evidence="2 3">
    <name type="scientific">Endocarpon pusillum</name>
    <dbReference type="NCBI Taxonomy" id="364733"/>
    <lineage>
        <taxon>Eukaryota</taxon>
        <taxon>Fungi</taxon>
        <taxon>Dikarya</taxon>
        <taxon>Ascomycota</taxon>
        <taxon>Pezizomycotina</taxon>
        <taxon>Eurotiomycetes</taxon>
        <taxon>Chaetothyriomycetidae</taxon>
        <taxon>Verrucariales</taxon>
        <taxon>Verrucariaceae</taxon>
        <taxon>Endocarpon</taxon>
    </lineage>
</organism>